<organism evidence="2 3">
    <name type="scientific">Ruegeria meonggei</name>
    <dbReference type="NCBI Taxonomy" id="1446476"/>
    <lineage>
        <taxon>Bacteria</taxon>
        <taxon>Pseudomonadati</taxon>
        <taxon>Pseudomonadota</taxon>
        <taxon>Alphaproteobacteria</taxon>
        <taxon>Rhodobacterales</taxon>
        <taxon>Roseobacteraceae</taxon>
        <taxon>Ruegeria</taxon>
    </lineage>
</organism>
<gene>
    <name evidence="2" type="ORF">RUM8411_02554</name>
</gene>
<reference evidence="3" key="1">
    <citation type="submission" date="2017-03" db="EMBL/GenBank/DDBJ databases">
        <authorList>
            <person name="Rodrigo-Torres L."/>
            <person name="Arahal R.D."/>
            <person name="Lucena T."/>
        </authorList>
    </citation>
    <scope>NUCLEOTIDE SEQUENCE [LARGE SCALE GENOMIC DNA]</scope>
    <source>
        <strain evidence="3">CECT 8411</strain>
    </source>
</reference>
<dbReference type="Pfam" id="PF10544">
    <property type="entry name" value="T5orf172"/>
    <property type="match status" value="1"/>
</dbReference>
<feature type="domain" description="Bacteriophage T5 Orf172 DNA-binding" evidence="1">
    <location>
        <begin position="10"/>
        <end position="88"/>
    </location>
</feature>
<dbReference type="OrthoDB" id="9811665at2"/>
<dbReference type="EMBL" id="FWFP01000007">
    <property type="protein sequence ID" value="SLN53143.1"/>
    <property type="molecule type" value="Genomic_DNA"/>
</dbReference>
<evidence type="ECO:0000259" key="1">
    <source>
        <dbReference type="SMART" id="SM00974"/>
    </source>
</evidence>
<dbReference type="Proteomes" id="UP000193778">
    <property type="component" value="Unassembled WGS sequence"/>
</dbReference>
<dbReference type="AlphaFoldDB" id="A0A1X6ZLT7"/>
<dbReference type="InterPro" id="IPR018306">
    <property type="entry name" value="Phage_T5_Orf172_DNA-bd"/>
</dbReference>
<proteinExistence type="predicted"/>
<accession>A0A1X6ZLT7</accession>
<protein>
    <submittedName>
        <fullName evidence="2">T5orf172 domain protein</fullName>
    </submittedName>
</protein>
<name>A0A1X6ZLT7_9RHOB</name>
<sequence length="207" mass="23138">MPIVYVLTNPALDGYVKIGRTIDLTQRLRQLDNTSVPLPFRCVYAVDVPNEAEAERLLHQAFADHRTRPNREFFKIDPQRVIAAMKLTGGKDVTPKDDIAEDDTGIEALSKAVSKKRNYVFDNAGVKVGDVLTYSGDDSITATVVAPKKILFEGEPMSVSKAALILLHREGYTWKSVNGWQYWGLDGQTLSERLSTHQADDNDEEDE</sequence>
<evidence type="ECO:0000313" key="2">
    <source>
        <dbReference type="EMBL" id="SLN53143.1"/>
    </source>
</evidence>
<dbReference type="SMART" id="SM00974">
    <property type="entry name" value="T5orf172"/>
    <property type="match status" value="1"/>
</dbReference>
<evidence type="ECO:0000313" key="3">
    <source>
        <dbReference type="Proteomes" id="UP000193778"/>
    </source>
</evidence>
<keyword evidence="3" id="KW-1185">Reference proteome</keyword>